<dbReference type="Pfam" id="PF01943">
    <property type="entry name" value="Polysacc_synt"/>
    <property type="match status" value="1"/>
</dbReference>
<accession>A0AA42P6X3</accession>
<evidence type="ECO:0000313" key="7">
    <source>
        <dbReference type="EMBL" id="MDH1234835.1"/>
    </source>
</evidence>
<dbReference type="EMBL" id="JAOCAE010000001">
    <property type="protein sequence ID" value="MDH1234835.1"/>
    <property type="molecule type" value="Genomic_DNA"/>
</dbReference>
<comment type="caution">
    <text evidence="7">The sequence shown here is derived from an EMBL/GenBank/DDBJ whole genome shotgun (WGS) entry which is preliminary data.</text>
</comment>
<feature type="transmembrane region" description="Helical" evidence="6">
    <location>
        <begin position="45"/>
        <end position="67"/>
    </location>
</feature>
<dbReference type="RefSeq" id="WP_279641052.1">
    <property type="nucleotide sequence ID" value="NZ_JAOCAE010000001.1"/>
</dbReference>
<dbReference type="InterPro" id="IPR002797">
    <property type="entry name" value="Polysacc_synth"/>
</dbReference>
<organism evidence="7 8">
    <name type="scientific">Stutzerimonas stutzeri</name>
    <name type="common">Pseudomonas stutzeri</name>
    <dbReference type="NCBI Taxonomy" id="316"/>
    <lineage>
        <taxon>Bacteria</taxon>
        <taxon>Pseudomonadati</taxon>
        <taxon>Pseudomonadota</taxon>
        <taxon>Gammaproteobacteria</taxon>
        <taxon>Pseudomonadales</taxon>
        <taxon>Pseudomonadaceae</taxon>
        <taxon>Stutzerimonas</taxon>
    </lineage>
</organism>
<gene>
    <name evidence="7" type="ORF">N5C32_02140</name>
</gene>
<sequence length="416" mass="46900">MIYTVKSKVRDSICLALSLFIKICVSLITLKLIALNFDTHRFGYLTQYLTFLAIMFSLVLGGGTNYLIKNISAESDPEKISKEISVVYTYGIIFAFFIIIIIVLLKGVISENVFYRQVAVSELLYLSLLLLLSNVGGICYAQAIAQGRFSDLLIATAIGAFVYVFLLVCFFVFSVAEHVLYQVLPLSYVVTNLLLFRRSQVKFIFNPKLLLGSGQLRDIFGFSLIVYVGLISIPVINILVRSIFLDRFGAQELSNWQAIVKVSDAYQQFYGIFCSAILLPFFSKNSSSLMTGIWVRYFISLAVSCGIFLFLLYSLSDLVVRVLLAEGFEGAQSYVLYHLVGDFFRMCSLFLVFLLMACGGYGAALAYELLQGFLYFLIFFFFTDTAVDVSIAYGITYAVCFFIIFSLAFLYFRRVK</sequence>
<evidence type="ECO:0000313" key="8">
    <source>
        <dbReference type="Proteomes" id="UP001158500"/>
    </source>
</evidence>
<proteinExistence type="predicted"/>
<evidence type="ECO:0000256" key="3">
    <source>
        <dbReference type="ARBA" id="ARBA00022692"/>
    </source>
</evidence>
<keyword evidence="3 6" id="KW-0812">Transmembrane</keyword>
<feature type="transmembrane region" description="Helical" evidence="6">
    <location>
        <begin position="125"/>
        <end position="145"/>
    </location>
</feature>
<keyword evidence="4 6" id="KW-1133">Transmembrane helix</keyword>
<evidence type="ECO:0000256" key="4">
    <source>
        <dbReference type="ARBA" id="ARBA00022989"/>
    </source>
</evidence>
<feature type="transmembrane region" description="Helical" evidence="6">
    <location>
        <begin position="219"/>
        <end position="245"/>
    </location>
</feature>
<protein>
    <submittedName>
        <fullName evidence="7">Oligosaccharide flippase family protein</fullName>
    </submittedName>
</protein>
<evidence type="ECO:0000256" key="1">
    <source>
        <dbReference type="ARBA" id="ARBA00004651"/>
    </source>
</evidence>
<dbReference type="PANTHER" id="PTHR30250">
    <property type="entry name" value="PST FAMILY PREDICTED COLANIC ACID TRANSPORTER"/>
    <property type="match status" value="1"/>
</dbReference>
<dbReference type="InterPro" id="IPR050833">
    <property type="entry name" value="Poly_Biosynth_Transport"/>
</dbReference>
<evidence type="ECO:0000256" key="6">
    <source>
        <dbReference type="SAM" id="Phobius"/>
    </source>
</evidence>
<dbReference type="AlphaFoldDB" id="A0AA42P6X3"/>
<comment type="subcellular location">
    <subcellularLocation>
        <location evidence="1">Cell membrane</location>
        <topology evidence="1">Multi-pass membrane protein</topology>
    </subcellularLocation>
</comment>
<reference evidence="7" key="1">
    <citation type="submission" date="2022-09" db="EMBL/GenBank/DDBJ databases">
        <title>Intensive care unit water sources are persistently colonized with multi-drug resistant bacteria and are the site of extensive horizontal gene transfer of antibiotic resistance genes.</title>
        <authorList>
            <person name="Diorio-Toth L."/>
        </authorList>
    </citation>
    <scope>NUCLEOTIDE SEQUENCE</scope>
    <source>
        <strain evidence="7">GD03947</strain>
    </source>
</reference>
<feature type="transmembrane region" description="Helical" evidence="6">
    <location>
        <begin position="179"/>
        <end position="198"/>
    </location>
</feature>
<evidence type="ECO:0000256" key="2">
    <source>
        <dbReference type="ARBA" id="ARBA00022475"/>
    </source>
</evidence>
<name>A0AA42P6X3_STUST</name>
<feature type="transmembrane region" description="Helical" evidence="6">
    <location>
        <begin position="265"/>
        <end position="282"/>
    </location>
</feature>
<feature type="transmembrane region" description="Helical" evidence="6">
    <location>
        <begin position="152"/>
        <end position="173"/>
    </location>
</feature>
<keyword evidence="5 6" id="KW-0472">Membrane</keyword>
<feature type="transmembrane region" description="Helical" evidence="6">
    <location>
        <begin position="87"/>
        <end position="105"/>
    </location>
</feature>
<dbReference type="PANTHER" id="PTHR30250:SF11">
    <property type="entry name" value="O-ANTIGEN TRANSPORTER-RELATED"/>
    <property type="match status" value="1"/>
</dbReference>
<feature type="transmembrane region" description="Helical" evidence="6">
    <location>
        <begin position="389"/>
        <end position="412"/>
    </location>
</feature>
<dbReference type="GO" id="GO:0005886">
    <property type="term" value="C:plasma membrane"/>
    <property type="evidence" value="ECO:0007669"/>
    <property type="project" value="UniProtKB-SubCell"/>
</dbReference>
<feature type="transmembrane region" description="Helical" evidence="6">
    <location>
        <begin position="294"/>
        <end position="315"/>
    </location>
</feature>
<keyword evidence="2" id="KW-1003">Cell membrane</keyword>
<evidence type="ECO:0000256" key="5">
    <source>
        <dbReference type="ARBA" id="ARBA00023136"/>
    </source>
</evidence>
<dbReference type="Proteomes" id="UP001158500">
    <property type="component" value="Unassembled WGS sequence"/>
</dbReference>
<feature type="transmembrane region" description="Helical" evidence="6">
    <location>
        <begin position="12"/>
        <end position="33"/>
    </location>
</feature>